<dbReference type="EMBL" id="NAJL01000055">
    <property type="protein sequence ID" value="TKA23445.1"/>
    <property type="molecule type" value="Genomic_DNA"/>
</dbReference>
<feature type="region of interest" description="Disordered" evidence="1">
    <location>
        <begin position="224"/>
        <end position="247"/>
    </location>
</feature>
<keyword evidence="3" id="KW-1185">Reference proteome</keyword>
<feature type="region of interest" description="Disordered" evidence="1">
    <location>
        <begin position="1"/>
        <end position="104"/>
    </location>
</feature>
<feature type="region of interest" description="Disordered" evidence="1">
    <location>
        <begin position="362"/>
        <end position="394"/>
    </location>
</feature>
<feature type="region of interest" description="Disordered" evidence="1">
    <location>
        <begin position="260"/>
        <end position="279"/>
    </location>
</feature>
<dbReference type="AlphaFoldDB" id="A0A4U0TNW8"/>
<name>A0A4U0TNW8_9PEZI</name>
<dbReference type="PANTHER" id="PTHR42088">
    <property type="entry name" value="YALI0F10131P"/>
    <property type="match status" value="1"/>
</dbReference>
<reference evidence="2 3" key="1">
    <citation type="submission" date="2017-03" db="EMBL/GenBank/DDBJ databases">
        <title>Genomes of endolithic fungi from Antarctica.</title>
        <authorList>
            <person name="Coleine C."/>
            <person name="Masonjones S."/>
            <person name="Stajich J.E."/>
        </authorList>
    </citation>
    <scope>NUCLEOTIDE SEQUENCE [LARGE SCALE GENOMIC DNA]</scope>
    <source>
        <strain evidence="2 3">CCFEE 6315</strain>
    </source>
</reference>
<gene>
    <name evidence="2" type="ORF">B0A50_07472</name>
</gene>
<proteinExistence type="predicted"/>
<dbReference type="Proteomes" id="UP000308549">
    <property type="component" value="Unassembled WGS sequence"/>
</dbReference>
<protein>
    <submittedName>
        <fullName evidence="2">Uncharacterized protein</fullName>
    </submittedName>
</protein>
<dbReference type="OrthoDB" id="5417135at2759"/>
<evidence type="ECO:0000313" key="2">
    <source>
        <dbReference type="EMBL" id="TKA23445.1"/>
    </source>
</evidence>
<evidence type="ECO:0000313" key="3">
    <source>
        <dbReference type="Proteomes" id="UP000308549"/>
    </source>
</evidence>
<comment type="caution">
    <text evidence="2">The sequence shown here is derived from an EMBL/GenBank/DDBJ whole genome shotgun (WGS) entry which is preliminary data.</text>
</comment>
<feature type="compositionally biased region" description="Polar residues" evidence="1">
    <location>
        <begin position="85"/>
        <end position="100"/>
    </location>
</feature>
<organism evidence="2 3">
    <name type="scientific">Salinomyces thailandicus</name>
    <dbReference type="NCBI Taxonomy" id="706561"/>
    <lineage>
        <taxon>Eukaryota</taxon>
        <taxon>Fungi</taxon>
        <taxon>Dikarya</taxon>
        <taxon>Ascomycota</taxon>
        <taxon>Pezizomycotina</taxon>
        <taxon>Dothideomycetes</taxon>
        <taxon>Dothideomycetidae</taxon>
        <taxon>Mycosphaerellales</taxon>
        <taxon>Teratosphaeriaceae</taxon>
        <taxon>Salinomyces</taxon>
    </lineage>
</organism>
<dbReference type="PANTHER" id="PTHR42088:SF1">
    <property type="entry name" value="YALI0F10131P"/>
    <property type="match status" value="1"/>
</dbReference>
<sequence>MHSSSNRSMPPSRKASMGSESPLPDIQEHQLPARKQSLPQSLPEPPAIPDTPIEEMPLPTISSASAPRHDRESLAVAPAGGARGTVTSMASQSSHYTNDQPAMPSIPIVNEPAEIEYDIDPALISTGRLSLDAPIQHLDVAQPKAQRLSVMGLRPLPPDHPEENPEIRANRIRSFYKEYFDDSRPNPTQGHYEEDYDPSYLEGAIYDPETGGFIITGNIPYAEGPHRRAMTPPPRAAVRPMGPHRRQMSTMSGARAHFMGRGPAPRVPHKKLPPPKPLLGLPTPAMLKDYDSVISMPIDFAPPSSFRSRQNGLRPESPLGGEFPYGPGVRAFSPLASSYDELAALPSPHLLRKSGTFTALDFAPPTFPGSNGRDTPGSDAGSIKSARSGISRMQHDAVRAGAYRVSRIPKNVVTTRDDMAAQLKPKWDLTAPA</sequence>
<accession>A0A4U0TNW8</accession>
<evidence type="ECO:0000256" key="1">
    <source>
        <dbReference type="SAM" id="MobiDB-lite"/>
    </source>
</evidence>